<comment type="caution">
    <text evidence="6">The sequence shown here is derived from an EMBL/GenBank/DDBJ whole genome shotgun (WGS) entry which is preliminary data.</text>
</comment>
<dbReference type="Proteomes" id="UP000216147">
    <property type="component" value="Unassembled WGS sequence"/>
</dbReference>
<name>A0A258HPM8_9CAUL</name>
<accession>A0A258HPM8</accession>
<evidence type="ECO:0000313" key="6">
    <source>
        <dbReference type="EMBL" id="OYX58547.1"/>
    </source>
</evidence>
<evidence type="ECO:0000256" key="3">
    <source>
        <dbReference type="ARBA" id="ARBA00022722"/>
    </source>
</evidence>
<evidence type="ECO:0000313" key="7">
    <source>
        <dbReference type="Proteomes" id="UP000216147"/>
    </source>
</evidence>
<dbReference type="EMBL" id="NCEQ01000002">
    <property type="protein sequence ID" value="OYX58547.1"/>
    <property type="molecule type" value="Genomic_DNA"/>
</dbReference>
<gene>
    <name evidence="6" type="ORF">B7Y86_02345</name>
</gene>
<proteinExistence type="predicted"/>
<keyword evidence="4" id="KW-0547">Nucleotide-binding</keyword>
<evidence type="ECO:0000256" key="4">
    <source>
        <dbReference type="ARBA" id="ARBA00022741"/>
    </source>
</evidence>
<keyword evidence="5" id="KW-0378">Hydrolase</keyword>
<dbReference type="InterPro" id="IPR008201">
    <property type="entry name" value="HepT-like"/>
</dbReference>
<organism evidence="6 7">
    <name type="scientific">Brevundimonas subvibrioides</name>
    <dbReference type="NCBI Taxonomy" id="74313"/>
    <lineage>
        <taxon>Bacteria</taxon>
        <taxon>Pseudomonadati</taxon>
        <taxon>Pseudomonadota</taxon>
        <taxon>Alphaproteobacteria</taxon>
        <taxon>Caulobacterales</taxon>
        <taxon>Caulobacteraceae</taxon>
        <taxon>Brevundimonas</taxon>
    </lineage>
</organism>
<keyword evidence="1" id="KW-0597">Phosphoprotein</keyword>
<dbReference type="GO" id="GO:0110001">
    <property type="term" value="C:toxin-antitoxin complex"/>
    <property type="evidence" value="ECO:0007669"/>
    <property type="project" value="InterPro"/>
</dbReference>
<protein>
    <recommendedName>
        <fullName evidence="8">DUF86 domain-containing protein</fullName>
    </recommendedName>
</protein>
<dbReference type="GO" id="GO:0000166">
    <property type="term" value="F:nucleotide binding"/>
    <property type="evidence" value="ECO:0007669"/>
    <property type="project" value="UniProtKB-KW"/>
</dbReference>
<dbReference type="GO" id="GO:0004540">
    <property type="term" value="F:RNA nuclease activity"/>
    <property type="evidence" value="ECO:0007669"/>
    <property type="project" value="InterPro"/>
</dbReference>
<evidence type="ECO:0000256" key="5">
    <source>
        <dbReference type="ARBA" id="ARBA00022801"/>
    </source>
</evidence>
<keyword evidence="3" id="KW-0540">Nuclease</keyword>
<evidence type="ECO:0000256" key="1">
    <source>
        <dbReference type="ARBA" id="ARBA00022553"/>
    </source>
</evidence>
<dbReference type="GO" id="GO:0016787">
    <property type="term" value="F:hydrolase activity"/>
    <property type="evidence" value="ECO:0007669"/>
    <property type="project" value="UniProtKB-KW"/>
</dbReference>
<dbReference type="PANTHER" id="PTHR34139">
    <property type="entry name" value="UPF0331 PROTEIN MJ0127"/>
    <property type="match status" value="1"/>
</dbReference>
<dbReference type="PANTHER" id="PTHR34139:SF1">
    <property type="entry name" value="RNASE MJ1380-RELATED"/>
    <property type="match status" value="1"/>
</dbReference>
<keyword evidence="2" id="KW-1277">Toxin-antitoxin system</keyword>
<dbReference type="InterPro" id="IPR051813">
    <property type="entry name" value="HepT_RNase_toxin"/>
</dbReference>
<evidence type="ECO:0000256" key="2">
    <source>
        <dbReference type="ARBA" id="ARBA00022649"/>
    </source>
</evidence>
<dbReference type="Pfam" id="PF01934">
    <property type="entry name" value="HepT-like"/>
    <property type="match status" value="1"/>
</dbReference>
<evidence type="ECO:0008006" key="8">
    <source>
        <dbReference type="Google" id="ProtNLM"/>
    </source>
</evidence>
<reference evidence="6 7" key="1">
    <citation type="submission" date="2017-03" db="EMBL/GenBank/DDBJ databases">
        <title>Lifting the veil on microbial sulfur biogeochemistry in mining wastewaters.</title>
        <authorList>
            <person name="Kantor R.S."/>
            <person name="Colenbrander Nelson T."/>
            <person name="Marshall S."/>
            <person name="Bennett D."/>
            <person name="Apte S."/>
            <person name="Camacho D."/>
            <person name="Thomas B.C."/>
            <person name="Warren L.A."/>
            <person name="Banfield J.F."/>
        </authorList>
    </citation>
    <scope>NUCLEOTIDE SEQUENCE [LARGE SCALE GENOMIC DNA]</scope>
    <source>
        <strain evidence="6">32-68-21</strain>
    </source>
</reference>
<dbReference type="AlphaFoldDB" id="A0A258HPM8"/>
<sequence>MPSDRGGRALAAIALHALEAQGFLIGLDRDAFRDDRKTFHAVTRCLEVISEATRRLPDDLKARHPDLPWRDIADAGNFYRHEYDSVAADFVYQTTTRDLTAILMMARSELARLD</sequence>